<dbReference type="PANTHER" id="PTHR42711">
    <property type="entry name" value="ABC TRANSPORTER ATP-BINDING PROTEIN"/>
    <property type="match status" value="1"/>
</dbReference>
<protein>
    <submittedName>
        <fullName evidence="6">ABC transporter ATP-binding protein</fullName>
    </submittedName>
</protein>
<keyword evidence="4 6" id="KW-0067">ATP-binding</keyword>
<sequence>MTEEHALVVRDVVKNFRRGRGLKKKLTRAVNGANLAVRRGELFGLLGPNGAGKTTLVRCIATLLIPDEGEIRVLGRDVFKESQWCRRRIGLLTSGERTLYWKLTARANLEFFAALYGLSGRERDKRIDYLIELLGLKEVERERVGRYS</sequence>
<accession>A0A7V0XFX6</accession>
<dbReference type="PANTHER" id="PTHR42711:SF5">
    <property type="entry name" value="ABC TRANSPORTER ATP-BINDING PROTEIN NATA"/>
    <property type="match status" value="1"/>
</dbReference>
<dbReference type="Gene3D" id="3.40.50.300">
    <property type="entry name" value="P-loop containing nucleotide triphosphate hydrolases"/>
    <property type="match status" value="1"/>
</dbReference>
<dbReference type="GO" id="GO:0016887">
    <property type="term" value="F:ATP hydrolysis activity"/>
    <property type="evidence" value="ECO:0007669"/>
    <property type="project" value="InterPro"/>
</dbReference>
<dbReference type="Proteomes" id="UP000885672">
    <property type="component" value="Unassembled WGS sequence"/>
</dbReference>
<dbReference type="Pfam" id="PF00005">
    <property type="entry name" value="ABC_tran"/>
    <property type="match status" value="1"/>
</dbReference>
<name>A0A7V0XFX6_UNCW3</name>
<proteinExistence type="inferred from homology"/>
<evidence type="ECO:0000313" key="6">
    <source>
        <dbReference type="EMBL" id="HDR00162.1"/>
    </source>
</evidence>
<evidence type="ECO:0000256" key="1">
    <source>
        <dbReference type="ARBA" id="ARBA00005417"/>
    </source>
</evidence>
<dbReference type="EMBL" id="DSBX01000296">
    <property type="protein sequence ID" value="HDR00162.1"/>
    <property type="molecule type" value="Genomic_DNA"/>
</dbReference>
<organism evidence="6">
    <name type="scientific">candidate division WOR-3 bacterium</name>
    <dbReference type="NCBI Taxonomy" id="2052148"/>
    <lineage>
        <taxon>Bacteria</taxon>
        <taxon>Bacteria division WOR-3</taxon>
    </lineage>
</organism>
<comment type="similarity">
    <text evidence="1">Belongs to the ABC transporter superfamily.</text>
</comment>
<evidence type="ECO:0000256" key="4">
    <source>
        <dbReference type="ARBA" id="ARBA00022840"/>
    </source>
</evidence>
<dbReference type="SUPFAM" id="SSF52540">
    <property type="entry name" value="P-loop containing nucleoside triphosphate hydrolases"/>
    <property type="match status" value="1"/>
</dbReference>
<evidence type="ECO:0000259" key="5">
    <source>
        <dbReference type="Pfam" id="PF00005"/>
    </source>
</evidence>
<keyword evidence="3" id="KW-0547">Nucleotide-binding</keyword>
<dbReference type="AlphaFoldDB" id="A0A7V0XFX6"/>
<keyword evidence="2" id="KW-0813">Transport</keyword>
<dbReference type="InterPro" id="IPR003439">
    <property type="entry name" value="ABC_transporter-like_ATP-bd"/>
</dbReference>
<evidence type="ECO:0000256" key="3">
    <source>
        <dbReference type="ARBA" id="ARBA00022741"/>
    </source>
</evidence>
<dbReference type="InterPro" id="IPR050763">
    <property type="entry name" value="ABC_transporter_ATP-binding"/>
</dbReference>
<reference evidence="6" key="1">
    <citation type="journal article" date="2020" name="mSystems">
        <title>Genome- and Community-Level Interaction Insights into Carbon Utilization and Element Cycling Functions of Hydrothermarchaeota in Hydrothermal Sediment.</title>
        <authorList>
            <person name="Zhou Z."/>
            <person name="Liu Y."/>
            <person name="Xu W."/>
            <person name="Pan J."/>
            <person name="Luo Z.H."/>
            <person name="Li M."/>
        </authorList>
    </citation>
    <scope>NUCLEOTIDE SEQUENCE [LARGE SCALE GENOMIC DNA]</scope>
    <source>
        <strain evidence="6">SpSt-1182</strain>
    </source>
</reference>
<gene>
    <name evidence="6" type="ORF">ENN51_07770</name>
</gene>
<feature type="non-terminal residue" evidence="6">
    <location>
        <position position="148"/>
    </location>
</feature>
<dbReference type="InterPro" id="IPR027417">
    <property type="entry name" value="P-loop_NTPase"/>
</dbReference>
<dbReference type="GO" id="GO:0005524">
    <property type="term" value="F:ATP binding"/>
    <property type="evidence" value="ECO:0007669"/>
    <property type="project" value="UniProtKB-KW"/>
</dbReference>
<evidence type="ECO:0000256" key="2">
    <source>
        <dbReference type="ARBA" id="ARBA00022448"/>
    </source>
</evidence>
<comment type="caution">
    <text evidence="6">The sequence shown here is derived from an EMBL/GenBank/DDBJ whole genome shotgun (WGS) entry which is preliminary data.</text>
</comment>
<feature type="domain" description="ABC transporter" evidence="5">
    <location>
        <begin position="31"/>
        <end position="145"/>
    </location>
</feature>